<dbReference type="Gene3D" id="2.80.10.50">
    <property type="match status" value="2"/>
</dbReference>
<dbReference type="SUPFAM" id="SSF50370">
    <property type="entry name" value="Ricin B-like lectins"/>
    <property type="match status" value="1"/>
</dbReference>
<evidence type="ECO:0000256" key="6">
    <source>
        <dbReference type="ARBA" id="ARBA00022840"/>
    </source>
</evidence>
<dbReference type="CDD" id="cd00161">
    <property type="entry name" value="beta-trefoil_Ricin-like"/>
    <property type="match status" value="1"/>
</dbReference>
<dbReference type="PROSITE" id="PS00107">
    <property type="entry name" value="PROTEIN_KINASE_ATP"/>
    <property type="match status" value="1"/>
</dbReference>
<dbReference type="PANTHER" id="PTHR43289:SF6">
    <property type="entry name" value="SERINE_THREONINE-PROTEIN KINASE NEKL-3"/>
    <property type="match status" value="1"/>
</dbReference>
<reference evidence="10 11" key="1">
    <citation type="submission" date="2018-09" db="EMBL/GenBank/DDBJ databases">
        <title>Micromonospora sp. nov. MS1-9, isolated from a root of Musa sp.</title>
        <authorList>
            <person name="Kuncharoen N."/>
            <person name="Kudo T."/>
            <person name="Ohkuma M."/>
            <person name="Yuki M."/>
            <person name="Tanasupawat S."/>
        </authorList>
    </citation>
    <scope>NUCLEOTIDE SEQUENCE [LARGE SCALE GENOMIC DNA]</scope>
    <source>
        <strain evidence="10 11">MS1-9</strain>
    </source>
</reference>
<keyword evidence="4 7" id="KW-0547">Nucleotide-binding</keyword>
<evidence type="ECO:0000256" key="1">
    <source>
        <dbReference type="ARBA" id="ARBA00012513"/>
    </source>
</evidence>
<evidence type="ECO:0000256" key="5">
    <source>
        <dbReference type="ARBA" id="ARBA00022777"/>
    </source>
</evidence>
<feature type="domain" description="Protein kinase" evidence="9">
    <location>
        <begin position="13"/>
        <end position="268"/>
    </location>
</feature>
<evidence type="ECO:0000256" key="8">
    <source>
        <dbReference type="SAM" id="MobiDB-lite"/>
    </source>
</evidence>
<dbReference type="InterPro" id="IPR035992">
    <property type="entry name" value="Ricin_B-like_lectins"/>
</dbReference>
<dbReference type="Pfam" id="PF00652">
    <property type="entry name" value="Ricin_B_lectin"/>
    <property type="match status" value="1"/>
</dbReference>
<feature type="region of interest" description="Disordered" evidence="8">
    <location>
        <begin position="289"/>
        <end position="330"/>
    </location>
</feature>
<dbReference type="GO" id="GO:0005524">
    <property type="term" value="F:ATP binding"/>
    <property type="evidence" value="ECO:0007669"/>
    <property type="project" value="UniProtKB-UniRule"/>
</dbReference>
<keyword evidence="6 7" id="KW-0067">ATP-binding</keyword>
<dbReference type="InterPro" id="IPR000719">
    <property type="entry name" value="Prot_kinase_dom"/>
</dbReference>
<dbReference type="Pfam" id="PF00069">
    <property type="entry name" value="Pkinase"/>
    <property type="match status" value="1"/>
</dbReference>
<evidence type="ECO:0000313" key="11">
    <source>
        <dbReference type="Proteomes" id="UP000275865"/>
    </source>
</evidence>
<evidence type="ECO:0000259" key="9">
    <source>
        <dbReference type="PROSITE" id="PS50011"/>
    </source>
</evidence>
<sequence>MPEIVPILVTDRYEVVELLGQGGMGRVWKARDRMLHRDVAIKEIVPPPNLTDEARQELRVRSLREARAIARLDHVSAVKVFDVLLSADGDPQIVMEYVPSRSLHDVITSEGSIPPLRAAEIGLAVLGALRAAHRAGLVHRDVKPANILIGADGRIVLTDFGLATAVEDSNLTLTGIVLGSPAYVSPERAMKNVVGPAGDLWSLGATLFAAVEGQSPYARPSSMMSLTALVTEPPPRPRSAGPLLPLLEGLLRKDPAERMDADTAEQFLRRVLAEAPQHVALSAKTQLVPRHPGLAPAGPGSPPPAESLGAEPPTAGVPSGPATSPAMASVPASAAATRGLPAPAAESGGASPVVAVVRRRRALLVGALAGVLLLGLGIGIPLAAREAAGDGADVGEMVDAAAPQGTAAPDSSASPAAGALAWSVYSDRSGYAVPAPRDWRIVRHGTTVEFHEPDGERMLAVSRTDAPGNDPVAELTEREAGSADGTYRDYRRIEIVAVNYGLRAADWEWVYTAESGTVLHARQRTFATADRQGFRILWSAPEEAWTASASAFRKVTAGFSVGSEKPDGTRPTADVPPDAGALHSPEPDLSTGTVSPAPPKPGDRIVGVASNRCLDIKDLGAPGSPRLLIRDCLASRDRNQLWTLGSDQSIRLDGRCMDVANASSDDGAVVQLTDCNGTPAQKFRLNEERQLVNVSSGKCLDVVDGRTENGAPVQQWTCDDTTDNQKWLLR</sequence>
<comment type="caution">
    <text evidence="10">The sequence shown here is derived from an EMBL/GenBank/DDBJ whole genome shotgun (WGS) entry which is preliminary data.</text>
</comment>
<dbReference type="InterPro" id="IPR008271">
    <property type="entry name" value="Ser/Thr_kinase_AS"/>
</dbReference>
<protein>
    <recommendedName>
        <fullName evidence="1">non-specific serine/threonine protein kinase</fullName>
        <ecNumber evidence="1">2.7.11.1</ecNumber>
    </recommendedName>
</protein>
<dbReference type="InterPro" id="IPR017441">
    <property type="entry name" value="Protein_kinase_ATP_BS"/>
</dbReference>
<keyword evidence="3" id="KW-0808">Transferase</keyword>
<accession>A0A3A9YE72</accession>
<keyword evidence="5 10" id="KW-0418">Kinase</keyword>
<evidence type="ECO:0000256" key="3">
    <source>
        <dbReference type="ARBA" id="ARBA00022679"/>
    </source>
</evidence>
<dbReference type="PROSITE" id="PS50011">
    <property type="entry name" value="PROTEIN_KINASE_DOM"/>
    <property type="match status" value="1"/>
</dbReference>
<organism evidence="10 11">
    <name type="scientific">Micromonospora musae</name>
    <dbReference type="NCBI Taxonomy" id="1894970"/>
    <lineage>
        <taxon>Bacteria</taxon>
        <taxon>Bacillati</taxon>
        <taxon>Actinomycetota</taxon>
        <taxon>Actinomycetes</taxon>
        <taxon>Micromonosporales</taxon>
        <taxon>Micromonosporaceae</taxon>
        <taxon>Micromonospora</taxon>
    </lineage>
</organism>
<dbReference type="EC" id="2.7.11.1" evidence="1"/>
<dbReference type="GO" id="GO:0004674">
    <property type="term" value="F:protein serine/threonine kinase activity"/>
    <property type="evidence" value="ECO:0007669"/>
    <property type="project" value="UniProtKB-KW"/>
</dbReference>
<proteinExistence type="predicted"/>
<dbReference type="CDD" id="cd14014">
    <property type="entry name" value="STKc_PknB_like"/>
    <property type="match status" value="1"/>
</dbReference>
<dbReference type="SUPFAM" id="SSF56112">
    <property type="entry name" value="Protein kinase-like (PK-like)"/>
    <property type="match status" value="1"/>
</dbReference>
<dbReference type="InterPro" id="IPR000772">
    <property type="entry name" value="Ricin_B_lectin"/>
</dbReference>
<dbReference type="Proteomes" id="UP000275865">
    <property type="component" value="Unassembled WGS sequence"/>
</dbReference>
<dbReference type="InterPro" id="IPR011009">
    <property type="entry name" value="Kinase-like_dom_sf"/>
</dbReference>
<name>A0A3A9YE72_9ACTN</name>
<evidence type="ECO:0000313" key="10">
    <source>
        <dbReference type="EMBL" id="RKN35530.1"/>
    </source>
</evidence>
<feature type="binding site" evidence="7">
    <location>
        <position position="42"/>
    </location>
    <ligand>
        <name>ATP</name>
        <dbReference type="ChEBI" id="CHEBI:30616"/>
    </ligand>
</feature>
<evidence type="ECO:0000256" key="4">
    <source>
        <dbReference type="ARBA" id="ARBA00022741"/>
    </source>
</evidence>
<dbReference type="PANTHER" id="PTHR43289">
    <property type="entry name" value="MITOGEN-ACTIVATED PROTEIN KINASE KINASE KINASE 20-RELATED"/>
    <property type="match status" value="1"/>
</dbReference>
<dbReference type="RefSeq" id="WP_120688118.1">
    <property type="nucleotide sequence ID" value="NZ_RAZT01000002.1"/>
</dbReference>
<dbReference type="PROSITE" id="PS00108">
    <property type="entry name" value="PROTEIN_KINASE_ST"/>
    <property type="match status" value="1"/>
</dbReference>
<dbReference type="PROSITE" id="PS50231">
    <property type="entry name" value="RICIN_B_LECTIN"/>
    <property type="match status" value="1"/>
</dbReference>
<dbReference type="SMART" id="SM00458">
    <property type="entry name" value="RICIN"/>
    <property type="match status" value="1"/>
</dbReference>
<keyword evidence="2 10" id="KW-0723">Serine/threonine-protein kinase</keyword>
<dbReference type="Gene3D" id="3.30.200.20">
    <property type="entry name" value="Phosphorylase Kinase, domain 1"/>
    <property type="match status" value="1"/>
</dbReference>
<dbReference type="EMBL" id="RAZT01000002">
    <property type="protein sequence ID" value="RKN35530.1"/>
    <property type="molecule type" value="Genomic_DNA"/>
</dbReference>
<dbReference type="SMART" id="SM00220">
    <property type="entry name" value="S_TKc"/>
    <property type="match status" value="1"/>
</dbReference>
<evidence type="ECO:0000256" key="7">
    <source>
        <dbReference type="PROSITE-ProRule" id="PRU10141"/>
    </source>
</evidence>
<feature type="region of interest" description="Disordered" evidence="8">
    <location>
        <begin position="560"/>
        <end position="602"/>
    </location>
</feature>
<dbReference type="AlphaFoldDB" id="A0A3A9YE72"/>
<evidence type="ECO:0000256" key="2">
    <source>
        <dbReference type="ARBA" id="ARBA00022527"/>
    </source>
</evidence>
<dbReference type="Gene3D" id="1.10.510.10">
    <property type="entry name" value="Transferase(Phosphotransferase) domain 1"/>
    <property type="match status" value="1"/>
</dbReference>
<feature type="compositionally biased region" description="Low complexity" evidence="8">
    <location>
        <begin position="321"/>
        <end position="330"/>
    </location>
</feature>
<gene>
    <name evidence="10" type="ORF">D7044_05090</name>
</gene>